<comment type="caution">
    <text evidence="1">The sequence shown here is derived from an EMBL/GenBank/DDBJ whole genome shotgun (WGS) entry which is preliminary data.</text>
</comment>
<dbReference type="EMBL" id="BJZP01000046">
    <property type="protein sequence ID" value="GEO87493.1"/>
    <property type="molecule type" value="Genomic_DNA"/>
</dbReference>
<dbReference type="Proteomes" id="UP000321717">
    <property type="component" value="Unassembled WGS sequence"/>
</dbReference>
<protein>
    <recommendedName>
        <fullName evidence="3">DUF2267 domain-containing protein</fullName>
    </recommendedName>
</protein>
<dbReference type="InterPro" id="IPR018727">
    <property type="entry name" value="DUF2267"/>
</dbReference>
<proteinExistence type="predicted"/>
<reference evidence="1 2" key="1">
    <citation type="submission" date="2019-07" db="EMBL/GenBank/DDBJ databases">
        <title>Whole genome shotgun sequence of Rhizobium naphthalenivorans NBRC 107585.</title>
        <authorList>
            <person name="Hosoyama A."/>
            <person name="Uohara A."/>
            <person name="Ohji S."/>
            <person name="Ichikawa N."/>
        </authorList>
    </citation>
    <scope>NUCLEOTIDE SEQUENCE [LARGE SCALE GENOMIC DNA]</scope>
    <source>
        <strain evidence="1 2">NBRC 107585</strain>
    </source>
</reference>
<name>A0A512HPV8_9HYPH</name>
<gene>
    <name evidence="1" type="ORF">RNA01_44250</name>
</gene>
<dbReference type="Pfam" id="PF10025">
    <property type="entry name" value="DUF2267"/>
    <property type="match status" value="1"/>
</dbReference>
<dbReference type="InterPro" id="IPR038282">
    <property type="entry name" value="DUF2267_sf"/>
</dbReference>
<accession>A0A512HPV8</accession>
<sequence>MTTGHPTFDHTVQEANRWLKATAEELHFEDRRHAYSALRATLHALRDRLPPEAAVHFSAQLPMVIRGLFFEGWKISGKPIEAHTVEAFCGRIAGELPATFPMDPATAARGVFEVVFRELDPGETEKVIDQLPLPLRSLWPALARRG</sequence>
<evidence type="ECO:0008006" key="3">
    <source>
        <dbReference type="Google" id="ProtNLM"/>
    </source>
</evidence>
<dbReference type="Gene3D" id="1.10.490.110">
    <property type="entry name" value="Uncharacterized conserved protein DUF2267"/>
    <property type="match status" value="1"/>
</dbReference>
<dbReference type="AlphaFoldDB" id="A0A512HPV8"/>
<organism evidence="1 2">
    <name type="scientific">Ciceribacter naphthalenivorans</name>
    <dbReference type="NCBI Taxonomy" id="1118451"/>
    <lineage>
        <taxon>Bacteria</taxon>
        <taxon>Pseudomonadati</taxon>
        <taxon>Pseudomonadota</taxon>
        <taxon>Alphaproteobacteria</taxon>
        <taxon>Hyphomicrobiales</taxon>
        <taxon>Rhizobiaceae</taxon>
        <taxon>Ciceribacter</taxon>
    </lineage>
</organism>
<evidence type="ECO:0000313" key="1">
    <source>
        <dbReference type="EMBL" id="GEO87493.1"/>
    </source>
</evidence>
<dbReference type="OrthoDB" id="20942at2"/>
<evidence type="ECO:0000313" key="2">
    <source>
        <dbReference type="Proteomes" id="UP000321717"/>
    </source>
</evidence>
<dbReference type="RefSeq" id="WP_147182298.1">
    <property type="nucleotide sequence ID" value="NZ_BJZP01000046.1"/>
</dbReference>
<keyword evidence="2" id="KW-1185">Reference proteome</keyword>